<protein>
    <submittedName>
        <fullName evidence="4">Dolichyl-diphosphooligosaccharide--protein glycotransferase</fullName>
    </submittedName>
</protein>
<evidence type="ECO:0000313" key="2">
    <source>
        <dbReference type="EMBL" id="VDM25056.1"/>
    </source>
</evidence>
<accession>A0A0R3WUR7</accession>
<name>A0A0R3WUR7_HYDTA</name>
<dbReference type="Proteomes" id="UP000274429">
    <property type="component" value="Unassembled WGS sequence"/>
</dbReference>
<gene>
    <name evidence="2" type="ORF">TTAC_LOCUS4491</name>
</gene>
<evidence type="ECO:0000256" key="1">
    <source>
        <dbReference type="SAM" id="SignalP"/>
    </source>
</evidence>
<feature type="signal peptide" evidence="1">
    <location>
        <begin position="1"/>
        <end position="22"/>
    </location>
</feature>
<feature type="chain" id="PRO_5043133015" evidence="1">
    <location>
        <begin position="23"/>
        <end position="118"/>
    </location>
</feature>
<keyword evidence="1" id="KW-0732">Signal</keyword>
<dbReference type="AlphaFoldDB" id="A0A0R3WUR7"/>
<dbReference type="OrthoDB" id="6276319at2759"/>
<dbReference type="EMBL" id="UYWX01004583">
    <property type="protein sequence ID" value="VDM25056.1"/>
    <property type="molecule type" value="Genomic_DNA"/>
</dbReference>
<dbReference type="WBParaSite" id="TTAC_0000450701-mRNA-1">
    <property type="protein sequence ID" value="TTAC_0000450701-mRNA-1"/>
    <property type="gene ID" value="TTAC_0000450701"/>
</dbReference>
<evidence type="ECO:0000313" key="3">
    <source>
        <dbReference type="Proteomes" id="UP000274429"/>
    </source>
</evidence>
<reference evidence="2 3" key="2">
    <citation type="submission" date="2018-11" db="EMBL/GenBank/DDBJ databases">
        <authorList>
            <consortium name="Pathogen Informatics"/>
        </authorList>
    </citation>
    <scope>NUCLEOTIDE SEQUENCE [LARGE SCALE GENOMIC DNA]</scope>
</reference>
<organism evidence="4">
    <name type="scientific">Hydatigena taeniaeformis</name>
    <name type="common">Feline tapeworm</name>
    <name type="synonym">Taenia taeniaeformis</name>
    <dbReference type="NCBI Taxonomy" id="6205"/>
    <lineage>
        <taxon>Eukaryota</taxon>
        <taxon>Metazoa</taxon>
        <taxon>Spiralia</taxon>
        <taxon>Lophotrochozoa</taxon>
        <taxon>Platyhelminthes</taxon>
        <taxon>Cestoda</taxon>
        <taxon>Eucestoda</taxon>
        <taxon>Cyclophyllidea</taxon>
        <taxon>Taeniidae</taxon>
        <taxon>Hydatigera</taxon>
    </lineage>
</organism>
<evidence type="ECO:0000313" key="4">
    <source>
        <dbReference type="WBParaSite" id="TTAC_0000450701-mRNA-1"/>
    </source>
</evidence>
<proteinExistence type="predicted"/>
<keyword evidence="3" id="KW-1185">Reference proteome</keyword>
<sequence length="118" mass="13333">MSILLPLLRVVALVSLTASAMGNAVSEATRDPPTIPVFIQQTYKTFTEIGLDWVTYPYDHEFTKRMFIEGAPSLKEVGIVLSLSLTFILLRHFSESRLRVSLMLILFNFKQDQVGQNV</sequence>
<reference evidence="4" key="1">
    <citation type="submission" date="2017-02" db="UniProtKB">
        <authorList>
            <consortium name="WormBaseParasite"/>
        </authorList>
    </citation>
    <scope>IDENTIFICATION</scope>
</reference>